<gene>
    <name evidence="6" type="ORF">KPH14_005138</name>
</gene>
<protein>
    <recommendedName>
        <fullName evidence="5">Autophagy-related protein 16 domain-containing protein</fullName>
    </recommendedName>
</protein>
<dbReference type="InterPro" id="IPR015943">
    <property type="entry name" value="WD40/YVTN_repeat-like_dom_sf"/>
</dbReference>
<dbReference type="PANTHER" id="PTHR19878:SF8">
    <property type="entry name" value="AUTOPHAGY-RELATED 16, ISOFORM F"/>
    <property type="match status" value="1"/>
</dbReference>
<organism evidence="6 7">
    <name type="scientific">Odynerus spinipes</name>
    <dbReference type="NCBI Taxonomy" id="1348599"/>
    <lineage>
        <taxon>Eukaryota</taxon>
        <taxon>Metazoa</taxon>
        <taxon>Ecdysozoa</taxon>
        <taxon>Arthropoda</taxon>
        <taxon>Hexapoda</taxon>
        <taxon>Insecta</taxon>
        <taxon>Pterygota</taxon>
        <taxon>Neoptera</taxon>
        <taxon>Endopterygota</taxon>
        <taxon>Hymenoptera</taxon>
        <taxon>Apocrita</taxon>
        <taxon>Aculeata</taxon>
        <taxon>Vespoidea</taxon>
        <taxon>Vespidae</taxon>
        <taxon>Eumeninae</taxon>
        <taxon>Odynerus</taxon>
    </lineage>
</organism>
<feature type="repeat" description="WD" evidence="2">
    <location>
        <begin position="306"/>
        <end position="347"/>
    </location>
</feature>
<dbReference type="GO" id="GO:0034274">
    <property type="term" value="C:Atg12-Atg5-Atg16 complex"/>
    <property type="evidence" value="ECO:0007669"/>
    <property type="project" value="TreeGrafter"/>
</dbReference>
<feature type="domain" description="Autophagy-related protein 16" evidence="5">
    <location>
        <begin position="51"/>
        <end position="234"/>
    </location>
</feature>
<keyword evidence="7" id="KW-1185">Reference proteome</keyword>
<dbReference type="InterPro" id="IPR045160">
    <property type="entry name" value="ATG16"/>
</dbReference>
<dbReference type="EMBL" id="JAIFRP010000039">
    <property type="protein sequence ID" value="KAK2581471.1"/>
    <property type="molecule type" value="Genomic_DNA"/>
</dbReference>
<dbReference type="InterPro" id="IPR001680">
    <property type="entry name" value="WD40_rpt"/>
</dbReference>
<comment type="similarity">
    <text evidence="1">Belongs to the WD repeat ATG16 family.</text>
</comment>
<keyword evidence="3" id="KW-0175">Coiled coil</keyword>
<evidence type="ECO:0000256" key="2">
    <source>
        <dbReference type="PROSITE-ProRule" id="PRU00221"/>
    </source>
</evidence>
<evidence type="ECO:0000313" key="7">
    <source>
        <dbReference type="Proteomes" id="UP001258017"/>
    </source>
</evidence>
<evidence type="ECO:0000256" key="1">
    <source>
        <dbReference type="ARBA" id="ARBA00009271"/>
    </source>
</evidence>
<dbReference type="Pfam" id="PF00400">
    <property type="entry name" value="WD40"/>
    <property type="match status" value="2"/>
</dbReference>
<dbReference type="GO" id="GO:0000045">
    <property type="term" value="P:autophagosome assembly"/>
    <property type="evidence" value="ECO:0007669"/>
    <property type="project" value="InterPro"/>
</dbReference>
<dbReference type="Pfam" id="PF08614">
    <property type="entry name" value="ATG16"/>
    <property type="match status" value="1"/>
</dbReference>
<dbReference type="PANTHER" id="PTHR19878">
    <property type="entry name" value="AUTOPHAGY PROTEIN 16-LIKE"/>
    <property type="match status" value="1"/>
</dbReference>
<evidence type="ECO:0000313" key="6">
    <source>
        <dbReference type="EMBL" id="KAK2581471.1"/>
    </source>
</evidence>
<feature type="coiled-coil region" evidence="3">
    <location>
        <begin position="187"/>
        <end position="243"/>
    </location>
</feature>
<dbReference type="CDD" id="cd22887">
    <property type="entry name" value="Atg16_CCD"/>
    <property type="match status" value="1"/>
</dbReference>
<keyword evidence="2" id="KW-0853">WD repeat</keyword>
<feature type="region of interest" description="Disordered" evidence="4">
    <location>
        <begin position="271"/>
        <end position="291"/>
    </location>
</feature>
<name>A0AAD9RKS2_9HYME</name>
<dbReference type="GO" id="GO:0000421">
    <property type="term" value="C:autophagosome membrane"/>
    <property type="evidence" value="ECO:0007669"/>
    <property type="project" value="TreeGrafter"/>
</dbReference>
<evidence type="ECO:0000256" key="3">
    <source>
        <dbReference type="SAM" id="Coils"/>
    </source>
</evidence>
<comment type="caution">
    <text evidence="6">The sequence shown here is derived from an EMBL/GenBank/DDBJ whole genome shotgun (WGS) entry which is preliminary data.</text>
</comment>
<proteinExistence type="inferred from homology"/>
<dbReference type="SMART" id="SM00320">
    <property type="entry name" value="WD40"/>
    <property type="match status" value="2"/>
</dbReference>
<dbReference type="Gene3D" id="2.130.10.10">
    <property type="entry name" value="YVTN repeat-like/Quinoprotein amine dehydrogenase"/>
    <property type="match status" value="1"/>
</dbReference>
<dbReference type="Proteomes" id="UP001258017">
    <property type="component" value="Unassembled WGS sequence"/>
</dbReference>
<dbReference type="GO" id="GO:0034045">
    <property type="term" value="C:phagophore assembly site membrane"/>
    <property type="evidence" value="ECO:0007669"/>
    <property type="project" value="TreeGrafter"/>
</dbReference>
<reference evidence="6" key="1">
    <citation type="submission" date="2021-08" db="EMBL/GenBank/DDBJ databases">
        <authorList>
            <person name="Misof B."/>
            <person name="Oliver O."/>
            <person name="Podsiadlowski L."/>
            <person name="Donath A."/>
            <person name="Peters R."/>
            <person name="Mayer C."/>
            <person name="Rust J."/>
            <person name="Gunkel S."/>
            <person name="Lesny P."/>
            <person name="Martin S."/>
            <person name="Oeyen J.P."/>
            <person name="Petersen M."/>
            <person name="Panagiotis P."/>
            <person name="Wilbrandt J."/>
            <person name="Tanja T."/>
        </authorList>
    </citation>
    <scope>NUCLEOTIDE SEQUENCE</scope>
    <source>
        <strain evidence="6">GBR_01_08_01A</strain>
        <tissue evidence="6">Thorax + abdomen</tissue>
    </source>
</reference>
<evidence type="ECO:0000256" key="4">
    <source>
        <dbReference type="SAM" id="MobiDB-lite"/>
    </source>
</evidence>
<dbReference type="InterPro" id="IPR036322">
    <property type="entry name" value="WD40_repeat_dom_sf"/>
</dbReference>
<dbReference type="GO" id="GO:0043495">
    <property type="term" value="F:protein-membrane adaptor activity"/>
    <property type="evidence" value="ECO:0007669"/>
    <property type="project" value="TreeGrafter"/>
</dbReference>
<dbReference type="SUPFAM" id="SSF50978">
    <property type="entry name" value="WD40 repeat-like"/>
    <property type="match status" value="1"/>
</dbReference>
<reference evidence="6" key="2">
    <citation type="journal article" date="2023" name="Commun. Biol.">
        <title>Intrasexual cuticular hydrocarbon dimorphism in a wasp sheds light on hydrocarbon biosynthesis genes in Hymenoptera.</title>
        <authorList>
            <person name="Moris V.C."/>
            <person name="Podsiadlowski L."/>
            <person name="Martin S."/>
            <person name="Oeyen J.P."/>
            <person name="Donath A."/>
            <person name="Petersen M."/>
            <person name="Wilbrandt J."/>
            <person name="Misof B."/>
            <person name="Liedtke D."/>
            <person name="Thamm M."/>
            <person name="Scheiner R."/>
            <person name="Schmitt T."/>
            <person name="Niehuis O."/>
        </authorList>
    </citation>
    <scope>NUCLEOTIDE SEQUENCE</scope>
    <source>
        <strain evidence="6">GBR_01_08_01A</strain>
    </source>
</reference>
<evidence type="ECO:0000259" key="5">
    <source>
        <dbReference type="Pfam" id="PF08614"/>
    </source>
</evidence>
<sequence>MCSVCLPLSKLNKTELIKIETTSAINKKMATYEVDHQSSVSRHDNKWRENIISQLHERNRTQTSCFSDLITLHNRLFENVNTLRGQNMQLTIANETLRRETSSSTGTSISLAHEARLLKQTEELTALHRKNGEHMQQIVDLNKKMQEMVKELQAKDTSLAECMETTNSLRLEITKYINREREYETINQMLKDEHQALQIAFESLEKKLRKAQEENRQLIERLKKYKERDAEKLNEENDNFLNESFTSPTAFLMHTISKFGKRQAKVQKELEDAARDTRPVSPDRSSLKEGIAGLPTTVPTKVSVTFSAHEGEVYAVKWSPVDRILATGGADRKVKLWSVIKGTSESKGMLVGSNAGVMSVDFDSTGTLILGASNDYASRVWTVSDLRMKSNRVGRARGTTMLLAPTVQRHYFRADPSNYHAKLPHFASLIGIGGYRTSGSMYYLALSATSKDRGRDVEGDWSMVG</sequence>
<dbReference type="PROSITE" id="PS50294">
    <property type="entry name" value="WD_REPEATS_REGION"/>
    <property type="match status" value="1"/>
</dbReference>
<dbReference type="PROSITE" id="PS50082">
    <property type="entry name" value="WD_REPEATS_2"/>
    <property type="match status" value="2"/>
</dbReference>
<dbReference type="AlphaFoldDB" id="A0AAD9RKS2"/>
<dbReference type="InterPro" id="IPR013923">
    <property type="entry name" value="Autophagy-rel_prot_16_dom"/>
</dbReference>
<accession>A0AAD9RKS2</accession>
<feature type="repeat" description="WD" evidence="2">
    <location>
        <begin position="350"/>
        <end position="391"/>
    </location>
</feature>